<dbReference type="InterPro" id="IPR013783">
    <property type="entry name" value="Ig-like_fold"/>
</dbReference>
<dbReference type="InterPro" id="IPR036179">
    <property type="entry name" value="Ig-like_dom_sf"/>
</dbReference>
<keyword evidence="2" id="KW-1133">Transmembrane helix</keyword>
<gene>
    <name evidence="4" type="ORF">COCON_G00191940</name>
</gene>
<dbReference type="Gene3D" id="2.60.40.10">
    <property type="entry name" value="Immunoglobulins"/>
    <property type="match status" value="1"/>
</dbReference>
<evidence type="ECO:0000256" key="2">
    <source>
        <dbReference type="SAM" id="Phobius"/>
    </source>
</evidence>
<feature type="domain" description="Ig-like" evidence="3">
    <location>
        <begin position="40"/>
        <end position="140"/>
    </location>
</feature>
<feature type="region of interest" description="Disordered" evidence="1">
    <location>
        <begin position="180"/>
        <end position="200"/>
    </location>
</feature>
<organism evidence="4 5">
    <name type="scientific">Conger conger</name>
    <name type="common">Conger eel</name>
    <name type="synonym">Muraena conger</name>
    <dbReference type="NCBI Taxonomy" id="82655"/>
    <lineage>
        <taxon>Eukaryota</taxon>
        <taxon>Metazoa</taxon>
        <taxon>Chordata</taxon>
        <taxon>Craniata</taxon>
        <taxon>Vertebrata</taxon>
        <taxon>Euteleostomi</taxon>
        <taxon>Actinopterygii</taxon>
        <taxon>Neopterygii</taxon>
        <taxon>Teleostei</taxon>
        <taxon>Anguilliformes</taxon>
        <taxon>Congridae</taxon>
        <taxon>Conger</taxon>
    </lineage>
</organism>
<dbReference type="AlphaFoldDB" id="A0A9Q1HSD7"/>
<protein>
    <recommendedName>
        <fullName evidence="3">Ig-like domain-containing protein</fullName>
    </recommendedName>
</protein>
<evidence type="ECO:0000313" key="4">
    <source>
        <dbReference type="EMBL" id="KAJ8257042.1"/>
    </source>
</evidence>
<evidence type="ECO:0000256" key="1">
    <source>
        <dbReference type="SAM" id="MobiDB-lite"/>
    </source>
</evidence>
<keyword evidence="2" id="KW-0812">Transmembrane</keyword>
<name>A0A9Q1HSD7_CONCO</name>
<dbReference type="InterPro" id="IPR013106">
    <property type="entry name" value="Ig_V-set"/>
</dbReference>
<dbReference type="Pfam" id="PF07686">
    <property type="entry name" value="V-set"/>
    <property type="match status" value="1"/>
</dbReference>
<dbReference type="SUPFAM" id="SSF48726">
    <property type="entry name" value="Immunoglobulin"/>
    <property type="match status" value="1"/>
</dbReference>
<dbReference type="PROSITE" id="PS50835">
    <property type="entry name" value="IG_LIKE"/>
    <property type="match status" value="1"/>
</dbReference>
<dbReference type="Proteomes" id="UP001152803">
    <property type="component" value="Unassembled WGS sequence"/>
</dbReference>
<comment type="caution">
    <text evidence="4">The sequence shown here is derived from an EMBL/GenBank/DDBJ whole genome shotgun (WGS) entry which is preliminary data.</text>
</comment>
<keyword evidence="5" id="KW-1185">Reference proteome</keyword>
<feature type="compositionally biased region" description="Basic and acidic residues" evidence="1">
    <location>
        <begin position="189"/>
        <end position="200"/>
    </location>
</feature>
<feature type="transmembrane region" description="Helical" evidence="2">
    <location>
        <begin position="147"/>
        <end position="170"/>
    </location>
</feature>
<dbReference type="EMBL" id="JAFJMO010000014">
    <property type="protein sequence ID" value="KAJ8257042.1"/>
    <property type="molecule type" value="Genomic_DNA"/>
</dbReference>
<accession>A0A9Q1HSD7</accession>
<reference evidence="4" key="1">
    <citation type="journal article" date="2023" name="Science">
        <title>Genome structures resolve the early diversification of teleost fishes.</title>
        <authorList>
            <person name="Parey E."/>
            <person name="Louis A."/>
            <person name="Montfort J."/>
            <person name="Bouchez O."/>
            <person name="Roques C."/>
            <person name="Iampietro C."/>
            <person name="Lluch J."/>
            <person name="Castinel A."/>
            <person name="Donnadieu C."/>
            <person name="Desvignes T."/>
            <person name="Floi Bucao C."/>
            <person name="Jouanno E."/>
            <person name="Wen M."/>
            <person name="Mejri S."/>
            <person name="Dirks R."/>
            <person name="Jansen H."/>
            <person name="Henkel C."/>
            <person name="Chen W.J."/>
            <person name="Zahm M."/>
            <person name="Cabau C."/>
            <person name="Klopp C."/>
            <person name="Thompson A.W."/>
            <person name="Robinson-Rechavi M."/>
            <person name="Braasch I."/>
            <person name="Lecointre G."/>
            <person name="Bobe J."/>
            <person name="Postlethwait J.H."/>
            <person name="Berthelot C."/>
            <person name="Roest Crollius H."/>
            <person name="Guiguen Y."/>
        </authorList>
    </citation>
    <scope>NUCLEOTIDE SEQUENCE</scope>
    <source>
        <strain evidence="4">Concon-B</strain>
    </source>
</reference>
<keyword evidence="2" id="KW-0472">Membrane</keyword>
<evidence type="ECO:0000313" key="5">
    <source>
        <dbReference type="Proteomes" id="UP001152803"/>
    </source>
</evidence>
<dbReference type="InterPro" id="IPR007110">
    <property type="entry name" value="Ig-like_dom"/>
</dbReference>
<sequence>MRLDIIEYCNLWIILYCGLASLQGVRNKTHHARLDTAVLLSCVFPESDFAHGDQAKVQWTQSSRGTLVEITRTGLINFSDPMDGRVIVFPNLCLAGNCSIRIQHLQPSDLGEYCCVLHNRSICSVVESSDDNAGEPNEVEDSKLDKWFFIGGAAGGGGAFCLLLIICFCLKFRTRDECTPDQTNTSTSVHHDAASHSGHSEEIVYENDDHDPNAIACVEIKPQQERTSISAGLPPPAVKPFYANQKEIDKQLAKRKRLKTKSLQYENPIYANSQEQLDQC</sequence>
<proteinExistence type="predicted"/>
<evidence type="ECO:0000259" key="3">
    <source>
        <dbReference type="PROSITE" id="PS50835"/>
    </source>
</evidence>
<dbReference type="OrthoDB" id="8963697at2759"/>